<dbReference type="SMART" id="SM00490">
    <property type="entry name" value="HELICc"/>
    <property type="match status" value="1"/>
</dbReference>
<evidence type="ECO:0000256" key="1">
    <source>
        <dbReference type="ARBA" id="ARBA00022741"/>
    </source>
</evidence>
<dbReference type="InterPro" id="IPR001650">
    <property type="entry name" value="Helicase_C-like"/>
</dbReference>
<proteinExistence type="inferred from homology"/>
<dbReference type="GO" id="GO:0003724">
    <property type="term" value="F:RNA helicase activity"/>
    <property type="evidence" value="ECO:0007669"/>
    <property type="project" value="TreeGrafter"/>
</dbReference>
<dbReference type="Proteomes" id="UP000095284">
    <property type="component" value="Unplaced"/>
</dbReference>
<evidence type="ECO:0000313" key="11">
    <source>
        <dbReference type="Proteomes" id="UP000659654"/>
    </source>
</evidence>
<keyword evidence="2 5" id="KW-0378">Hydrolase</keyword>
<dbReference type="Gene3D" id="3.40.50.300">
    <property type="entry name" value="P-loop containing nucleotide triphosphate hydrolases"/>
    <property type="match status" value="2"/>
</dbReference>
<dbReference type="OrthoDB" id="10259843at2759"/>
<keyword evidence="11" id="KW-1185">Reference proteome</keyword>
<organism evidence="10 12">
    <name type="scientific">Bursaphelenchus xylophilus</name>
    <name type="common">Pinewood nematode worm</name>
    <name type="synonym">Aphelenchoides xylophilus</name>
    <dbReference type="NCBI Taxonomy" id="6326"/>
    <lineage>
        <taxon>Eukaryota</taxon>
        <taxon>Metazoa</taxon>
        <taxon>Ecdysozoa</taxon>
        <taxon>Nematoda</taxon>
        <taxon>Chromadorea</taxon>
        <taxon>Rhabditida</taxon>
        <taxon>Tylenchina</taxon>
        <taxon>Tylenchomorpha</taxon>
        <taxon>Aphelenchoidea</taxon>
        <taxon>Aphelenchoididae</taxon>
        <taxon>Bursaphelenchus</taxon>
    </lineage>
</organism>
<keyword evidence="4 5" id="KW-0067">ATP-binding</keyword>
<evidence type="ECO:0000313" key="9">
    <source>
        <dbReference type="EMBL" id="CAD5209313.1"/>
    </source>
</evidence>
<dbReference type="Proteomes" id="UP000582659">
    <property type="component" value="Unassembled WGS sequence"/>
</dbReference>
<feature type="region of interest" description="Disordered" evidence="6">
    <location>
        <begin position="339"/>
        <end position="366"/>
    </location>
</feature>
<dbReference type="PROSITE" id="PS51194">
    <property type="entry name" value="HELICASE_CTER"/>
    <property type="match status" value="1"/>
</dbReference>
<dbReference type="InterPro" id="IPR014001">
    <property type="entry name" value="Helicase_ATP-bd"/>
</dbReference>
<dbReference type="PANTHER" id="PTHR47959:SF1">
    <property type="entry name" value="ATP-DEPENDENT RNA HELICASE DBPA"/>
    <property type="match status" value="1"/>
</dbReference>
<evidence type="ECO:0000256" key="4">
    <source>
        <dbReference type="ARBA" id="ARBA00022840"/>
    </source>
</evidence>
<dbReference type="EMBL" id="CAJFCV020000001">
    <property type="protein sequence ID" value="CAG9084245.1"/>
    <property type="molecule type" value="Genomic_DNA"/>
</dbReference>
<dbReference type="CDD" id="cd18787">
    <property type="entry name" value="SF2_C_DEAD"/>
    <property type="match status" value="1"/>
</dbReference>
<dbReference type="Proteomes" id="UP000659654">
    <property type="component" value="Unassembled WGS sequence"/>
</dbReference>
<evidence type="ECO:0000256" key="3">
    <source>
        <dbReference type="ARBA" id="ARBA00022806"/>
    </source>
</evidence>
<evidence type="ECO:0000259" key="8">
    <source>
        <dbReference type="PROSITE" id="PS51194"/>
    </source>
</evidence>
<comment type="similarity">
    <text evidence="5">Belongs to the DEAD box helicase family.</text>
</comment>
<gene>
    <name evidence="9" type="ORF">BXYJ_LOCUS1380</name>
</gene>
<dbReference type="PANTHER" id="PTHR47959">
    <property type="entry name" value="ATP-DEPENDENT RNA HELICASE RHLE-RELATED"/>
    <property type="match status" value="1"/>
</dbReference>
<dbReference type="Pfam" id="PF00270">
    <property type="entry name" value="DEAD"/>
    <property type="match status" value="1"/>
</dbReference>
<dbReference type="GO" id="GO:0016787">
    <property type="term" value="F:hydrolase activity"/>
    <property type="evidence" value="ECO:0007669"/>
    <property type="project" value="UniProtKB-KW"/>
</dbReference>
<dbReference type="GO" id="GO:0003676">
    <property type="term" value="F:nucleic acid binding"/>
    <property type="evidence" value="ECO:0007669"/>
    <property type="project" value="InterPro"/>
</dbReference>
<keyword evidence="3 5" id="KW-0347">Helicase</keyword>
<feature type="compositionally biased region" description="Basic residues" evidence="6">
    <location>
        <begin position="341"/>
        <end position="350"/>
    </location>
</feature>
<dbReference type="SUPFAM" id="SSF52540">
    <property type="entry name" value="P-loop containing nucleoside triphosphate hydrolases"/>
    <property type="match status" value="1"/>
</dbReference>
<dbReference type="eggNOG" id="KOG0338">
    <property type="taxonomic scope" value="Eukaryota"/>
</dbReference>
<feature type="compositionally biased region" description="Basic and acidic residues" evidence="6">
    <location>
        <begin position="351"/>
        <end position="366"/>
    </location>
</feature>
<dbReference type="InterPro" id="IPR050079">
    <property type="entry name" value="DEAD_box_RNA_helicase"/>
</dbReference>
<dbReference type="GO" id="GO:0005524">
    <property type="term" value="F:ATP binding"/>
    <property type="evidence" value="ECO:0007669"/>
    <property type="project" value="UniProtKB-KW"/>
</dbReference>
<reference evidence="12" key="1">
    <citation type="submission" date="2016-11" db="UniProtKB">
        <authorList>
            <consortium name="WormBaseParasite"/>
        </authorList>
    </citation>
    <scope>IDENTIFICATION</scope>
</reference>
<name>A0A1I7SDV1_BURXY</name>
<feature type="domain" description="Helicase ATP-binding" evidence="7">
    <location>
        <begin position="1"/>
        <end position="102"/>
    </location>
</feature>
<evidence type="ECO:0000256" key="5">
    <source>
        <dbReference type="RuleBase" id="RU000492"/>
    </source>
</evidence>
<evidence type="ECO:0000256" key="6">
    <source>
        <dbReference type="SAM" id="MobiDB-lite"/>
    </source>
</evidence>
<feature type="domain" description="Helicase C-terminal" evidence="8">
    <location>
        <begin position="113"/>
        <end position="277"/>
    </location>
</feature>
<accession>A0A1I7SDV1</accession>
<keyword evidence="1 5" id="KW-0547">Nucleotide-binding</keyword>
<dbReference type="EMBL" id="CAJFDI010000001">
    <property type="protein sequence ID" value="CAD5209313.1"/>
    <property type="molecule type" value="Genomic_DNA"/>
</dbReference>
<evidence type="ECO:0000259" key="7">
    <source>
        <dbReference type="PROSITE" id="PS51192"/>
    </source>
</evidence>
<dbReference type="InterPro" id="IPR000629">
    <property type="entry name" value="RNA-helicase_DEAD-box_CS"/>
</dbReference>
<evidence type="ECO:0000256" key="2">
    <source>
        <dbReference type="ARBA" id="ARBA00022801"/>
    </source>
</evidence>
<dbReference type="PROSITE" id="PS51192">
    <property type="entry name" value="HELICASE_ATP_BIND_1"/>
    <property type="match status" value="1"/>
</dbReference>
<dbReference type="SMR" id="A0A1I7SDV1"/>
<dbReference type="WBParaSite" id="BXY_1120900.1">
    <property type="protein sequence ID" value="BXY_1120900.1"/>
    <property type="gene ID" value="BXY_1120900"/>
</dbReference>
<dbReference type="GO" id="GO:0005829">
    <property type="term" value="C:cytosol"/>
    <property type="evidence" value="ECO:0007669"/>
    <property type="project" value="TreeGrafter"/>
</dbReference>
<dbReference type="PROSITE" id="PS00039">
    <property type="entry name" value="DEAD_ATP_HELICASE"/>
    <property type="match status" value="1"/>
</dbReference>
<evidence type="ECO:0000313" key="12">
    <source>
        <dbReference type="WBParaSite" id="BXY_1120900.1"/>
    </source>
</evidence>
<dbReference type="AlphaFoldDB" id="A0A1I7SDV1"/>
<reference evidence="9" key="2">
    <citation type="submission" date="2020-09" db="EMBL/GenBank/DDBJ databases">
        <authorList>
            <person name="Kikuchi T."/>
        </authorList>
    </citation>
    <scope>NUCLEOTIDE SEQUENCE</scope>
    <source>
        <strain evidence="9">Ka4C1</strain>
    </source>
</reference>
<dbReference type="GO" id="GO:0043186">
    <property type="term" value="C:P granule"/>
    <property type="evidence" value="ECO:0007669"/>
    <property type="project" value="UniProtKB-ARBA"/>
</dbReference>
<sequence length="452" mass="51433">MFKRGLDLKSQEAALRLGLDIVVATPGRLIDHLHNSPSFSLIDVEVLVLDEADRMLDEQFAEQMKEIIRLCSKTRQTMLFSATMTDEIEDLVRMSLEKPVRLFVNESTDTAANLRQEFVRVREGRESDREAIVAALVTRTFLDHTIIFVRTKKDCERLNILLGLLGVKIGQLHGGLTQAQRIHALTAFKAEQLDVLVCTDLASRGLDIEGVLTVINMHMPISIKPYVHRVGRTARAGKSGRSISLVGEDDRKLMKMIYKQNKGNSLKIRNITADVVGAYSERIKTLEDSVRKVQEEEKGEKAHRQALEVLNKVEGKLNNKPDEREGRVWFQTNKEKATDKRKLKRAHQLIKQKEKEKDQKTPEERLAQNTAAYQVRRVKKEKRQKRLRAVEDDVPKKGGGRVTKKRKSSFVGALTNVDRKSVKNVRYGPGDKEFFKAKKGLKEKGALRGPRK</sequence>
<dbReference type="Pfam" id="PF00271">
    <property type="entry name" value="Helicase_C"/>
    <property type="match status" value="1"/>
</dbReference>
<evidence type="ECO:0000313" key="10">
    <source>
        <dbReference type="Proteomes" id="UP000095284"/>
    </source>
</evidence>
<dbReference type="InterPro" id="IPR027417">
    <property type="entry name" value="P-loop_NTPase"/>
</dbReference>
<protein>
    <submittedName>
        <fullName evidence="9">(pine wood nematode) hypothetical protein</fullName>
    </submittedName>
</protein>
<dbReference type="InterPro" id="IPR011545">
    <property type="entry name" value="DEAD/DEAH_box_helicase_dom"/>
</dbReference>